<keyword evidence="2" id="KW-1185">Reference proteome</keyword>
<dbReference type="RefSeq" id="WP_186841643.1">
    <property type="nucleotide sequence ID" value="NZ_WJBC01000004.1"/>
</dbReference>
<organism evidence="1 2">
    <name type="scientific">Acetobacterium fimetarium</name>
    <dbReference type="NCBI Taxonomy" id="52691"/>
    <lineage>
        <taxon>Bacteria</taxon>
        <taxon>Bacillati</taxon>
        <taxon>Bacillota</taxon>
        <taxon>Clostridia</taxon>
        <taxon>Eubacteriales</taxon>
        <taxon>Eubacteriaceae</taxon>
        <taxon>Acetobacterium</taxon>
    </lineage>
</organism>
<accession>A0ABR6WSX3</accession>
<gene>
    <name evidence="1" type="ORF">GH808_04360</name>
</gene>
<proteinExistence type="predicted"/>
<dbReference type="EMBL" id="WJBC01000004">
    <property type="protein sequence ID" value="MBC3803666.1"/>
    <property type="molecule type" value="Genomic_DNA"/>
</dbReference>
<evidence type="ECO:0000313" key="1">
    <source>
        <dbReference type="EMBL" id="MBC3803666.1"/>
    </source>
</evidence>
<reference evidence="1 2" key="1">
    <citation type="journal article" date="2020" name="mSystems">
        <title>Defining Genomic and Predicted Metabolic Features of the Acetobacterium Genus.</title>
        <authorList>
            <person name="Ross D.E."/>
            <person name="Marshall C.W."/>
            <person name="Gulliver D."/>
            <person name="May H.D."/>
            <person name="Norman R.S."/>
        </authorList>
    </citation>
    <scope>NUCLEOTIDE SEQUENCE [LARGE SCALE GENOMIC DNA]</scope>
    <source>
        <strain evidence="1 2">DSM 8238</strain>
    </source>
</reference>
<name>A0ABR6WSX3_9FIRM</name>
<evidence type="ECO:0000313" key="2">
    <source>
        <dbReference type="Proteomes" id="UP000603234"/>
    </source>
</evidence>
<sequence length="200" mass="23702">MSEKLLTKKFFKENPCQQNTVQQFIYNILLYKGGEEMVDEIITNQIGFDDERKTQITHEKKQIQAEQNHEAIVQLMRQKIEMVNRVTLIKKALEFEEVILPLVIDKLMTNNQSIFIENSVRLLAQSQQNPAALLKQRFGEIRSPYVQSLVCLIIGFRGDEDSIPWMMERYFELKKLYQSETYDQGPLLALYELNERFYKR</sequence>
<protein>
    <submittedName>
        <fullName evidence="1">Uncharacterized protein</fullName>
    </submittedName>
</protein>
<dbReference type="Proteomes" id="UP000603234">
    <property type="component" value="Unassembled WGS sequence"/>
</dbReference>
<comment type="caution">
    <text evidence="1">The sequence shown here is derived from an EMBL/GenBank/DDBJ whole genome shotgun (WGS) entry which is preliminary data.</text>
</comment>